<feature type="compositionally biased region" description="Basic and acidic residues" evidence="1">
    <location>
        <begin position="112"/>
        <end position="126"/>
    </location>
</feature>
<keyword evidence="3" id="KW-1185">Reference proteome</keyword>
<dbReference type="AlphaFoldDB" id="A0A540L031"/>
<dbReference type="EMBL" id="VIEB01000838">
    <property type="protein sequence ID" value="TQD79833.1"/>
    <property type="molecule type" value="Genomic_DNA"/>
</dbReference>
<sequence>MASSPPARPSFLLLRYTASHPLLLQDRGFELRVSLILGAFMVFVANRTPSPLNSHVRIARFFRFSGIYSSSLHVAENGVSVARNNTFTKYIQECVGYQGEQESHNRSQGLMRGKDMSRDQGREGSW</sequence>
<reference evidence="2 3" key="1">
    <citation type="journal article" date="2019" name="G3 (Bethesda)">
        <title>Sequencing of a Wild Apple (Malus baccata) Genome Unravels the Differences Between Cultivated and Wild Apple Species Regarding Disease Resistance and Cold Tolerance.</title>
        <authorList>
            <person name="Chen X."/>
        </authorList>
    </citation>
    <scope>NUCLEOTIDE SEQUENCE [LARGE SCALE GENOMIC DNA]</scope>
    <source>
        <strain evidence="3">cv. Shandingzi</strain>
        <tissue evidence="2">Leaves</tissue>
    </source>
</reference>
<evidence type="ECO:0000256" key="1">
    <source>
        <dbReference type="SAM" id="MobiDB-lite"/>
    </source>
</evidence>
<name>A0A540L031_MALBA</name>
<dbReference type="Proteomes" id="UP000315295">
    <property type="component" value="Unassembled WGS sequence"/>
</dbReference>
<gene>
    <name evidence="2" type="ORF">C1H46_034613</name>
</gene>
<evidence type="ECO:0000313" key="3">
    <source>
        <dbReference type="Proteomes" id="UP000315295"/>
    </source>
</evidence>
<comment type="caution">
    <text evidence="2">The sequence shown here is derived from an EMBL/GenBank/DDBJ whole genome shotgun (WGS) entry which is preliminary data.</text>
</comment>
<dbReference type="STRING" id="106549.A0A540L031"/>
<proteinExistence type="predicted"/>
<evidence type="ECO:0000313" key="2">
    <source>
        <dbReference type="EMBL" id="TQD79833.1"/>
    </source>
</evidence>
<protein>
    <submittedName>
        <fullName evidence="2">Uncharacterized protein</fullName>
    </submittedName>
</protein>
<organism evidence="2 3">
    <name type="scientific">Malus baccata</name>
    <name type="common">Siberian crab apple</name>
    <name type="synonym">Pyrus baccata</name>
    <dbReference type="NCBI Taxonomy" id="106549"/>
    <lineage>
        <taxon>Eukaryota</taxon>
        <taxon>Viridiplantae</taxon>
        <taxon>Streptophyta</taxon>
        <taxon>Embryophyta</taxon>
        <taxon>Tracheophyta</taxon>
        <taxon>Spermatophyta</taxon>
        <taxon>Magnoliopsida</taxon>
        <taxon>eudicotyledons</taxon>
        <taxon>Gunneridae</taxon>
        <taxon>Pentapetalae</taxon>
        <taxon>rosids</taxon>
        <taxon>fabids</taxon>
        <taxon>Rosales</taxon>
        <taxon>Rosaceae</taxon>
        <taxon>Amygdaloideae</taxon>
        <taxon>Maleae</taxon>
        <taxon>Malus</taxon>
    </lineage>
</organism>
<feature type="region of interest" description="Disordered" evidence="1">
    <location>
        <begin position="99"/>
        <end position="126"/>
    </location>
</feature>
<accession>A0A540L031</accession>